<dbReference type="EMBL" id="CYXZ01000010">
    <property type="protein sequence ID" value="CUN01218.1"/>
    <property type="molecule type" value="Genomic_DNA"/>
</dbReference>
<feature type="transmembrane region" description="Helical" evidence="5">
    <location>
        <begin position="371"/>
        <end position="393"/>
    </location>
</feature>
<evidence type="ECO:0000313" key="16">
    <source>
        <dbReference type="Proteomes" id="UP000479531"/>
    </source>
</evidence>
<comment type="subcellular location">
    <subcellularLocation>
        <location evidence="1">Membrane</location>
        <topology evidence="1">Multi-pass membrane protein</topology>
    </subcellularLocation>
</comment>
<dbReference type="EMBL" id="QRID01000005">
    <property type="protein sequence ID" value="RHG29177.1"/>
    <property type="molecule type" value="Genomic_DNA"/>
</dbReference>
<reference evidence="13 14" key="2">
    <citation type="submission" date="2018-08" db="EMBL/GenBank/DDBJ databases">
        <title>A genome reference for cultivated species of the human gut microbiota.</title>
        <authorList>
            <person name="Zou Y."/>
            <person name="Xue W."/>
            <person name="Luo G."/>
        </authorList>
    </citation>
    <scope>NUCLEOTIDE SEQUENCE [LARGE SCALE GENOMIC DNA]</scope>
    <source>
        <strain evidence="11 14">AM22-21LB</strain>
        <strain evidence="10 13">AM37-1AC</strain>
        <strain evidence="9 15">AM43-11</strain>
    </source>
</reference>
<reference evidence="7 12" key="1">
    <citation type="submission" date="2015-09" db="EMBL/GenBank/DDBJ databases">
        <authorList>
            <consortium name="Pathogen Informatics"/>
        </authorList>
    </citation>
    <scope>NUCLEOTIDE SEQUENCE [LARGE SCALE GENOMIC DNA]</scope>
    <source>
        <strain evidence="7 12">2789STDY5834960</strain>
    </source>
</reference>
<keyword evidence="4 5" id="KW-0472">Membrane</keyword>
<evidence type="ECO:0000313" key="7">
    <source>
        <dbReference type="EMBL" id="CUN01218.1"/>
    </source>
</evidence>
<evidence type="ECO:0000256" key="2">
    <source>
        <dbReference type="ARBA" id="ARBA00022692"/>
    </source>
</evidence>
<dbReference type="PANTHER" id="PTHR43471:SF3">
    <property type="entry name" value="ABC TRANSPORTER PERMEASE PROTEIN NATB"/>
    <property type="match status" value="1"/>
</dbReference>
<evidence type="ECO:0000256" key="5">
    <source>
        <dbReference type="SAM" id="Phobius"/>
    </source>
</evidence>
<evidence type="ECO:0000313" key="9">
    <source>
        <dbReference type="EMBL" id="RHA70289.1"/>
    </source>
</evidence>
<dbReference type="AlphaFoldDB" id="A0A173TIX2"/>
<dbReference type="EMBL" id="QSFP01000001">
    <property type="protein sequence ID" value="RHA70289.1"/>
    <property type="molecule type" value="Genomic_DNA"/>
</dbReference>
<dbReference type="PaxDb" id="166486-ERS852572_01502"/>
<evidence type="ECO:0000313" key="12">
    <source>
        <dbReference type="Proteomes" id="UP000095350"/>
    </source>
</evidence>
<dbReference type="EMBL" id="WGGT01000009">
    <property type="protein sequence ID" value="MVQ45847.1"/>
    <property type="molecule type" value="Genomic_DNA"/>
</dbReference>
<evidence type="ECO:0000313" key="13">
    <source>
        <dbReference type="Proteomes" id="UP000283513"/>
    </source>
</evidence>
<dbReference type="Proteomes" id="UP000284465">
    <property type="component" value="Unassembled WGS sequence"/>
</dbReference>
<dbReference type="EMBL" id="QSHO01000011">
    <property type="protein sequence ID" value="RHC16019.1"/>
    <property type="molecule type" value="Genomic_DNA"/>
</dbReference>
<feature type="domain" description="ABC-2 type transporter transmembrane" evidence="6">
    <location>
        <begin position="20"/>
        <end position="387"/>
    </location>
</feature>
<protein>
    <submittedName>
        <fullName evidence="8 9">ABC transporter permease</fullName>
    </submittedName>
    <submittedName>
        <fullName evidence="7">ABC-type transport system involved in multi-copper enzyme maturation, permease component</fullName>
    </submittedName>
</protein>
<evidence type="ECO:0000313" key="15">
    <source>
        <dbReference type="Proteomes" id="UP000284465"/>
    </source>
</evidence>
<dbReference type="InterPro" id="IPR013525">
    <property type="entry name" value="ABC2_TM"/>
</dbReference>
<accession>A0A173TIX2</accession>
<dbReference type="OrthoDB" id="5486437at2"/>
<feature type="transmembrane region" description="Helical" evidence="5">
    <location>
        <begin position="285"/>
        <end position="306"/>
    </location>
</feature>
<feature type="transmembrane region" description="Helical" evidence="5">
    <location>
        <begin position="235"/>
        <end position="257"/>
    </location>
</feature>
<gene>
    <name evidence="11" type="ORF">DW264_06120</name>
    <name evidence="10" type="ORF">DW856_13145</name>
    <name evidence="9" type="ORF">DW927_01155</name>
    <name evidence="7" type="ORF">ERS852572_01502</name>
    <name evidence="8" type="ORF">GCK47_09030</name>
</gene>
<evidence type="ECO:0000313" key="10">
    <source>
        <dbReference type="EMBL" id="RHC16019.1"/>
    </source>
</evidence>
<dbReference type="RefSeq" id="WP_055194037.1">
    <property type="nucleotide sequence ID" value="NZ_CABIYH010000010.1"/>
</dbReference>
<evidence type="ECO:0000259" key="6">
    <source>
        <dbReference type="Pfam" id="PF12698"/>
    </source>
</evidence>
<organism evidence="7 12">
    <name type="scientific">Roseburia intestinalis</name>
    <dbReference type="NCBI Taxonomy" id="166486"/>
    <lineage>
        <taxon>Bacteria</taxon>
        <taxon>Bacillati</taxon>
        <taxon>Bacillota</taxon>
        <taxon>Clostridia</taxon>
        <taxon>Lachnospirales</taxon>
        <taxon>Lachnospiraceae</taxon>
        <taxon>Roseburia</taxon>
    </lineage>
</organism>
<reference evidence="8 16" key="3">
    <citation type="submission" date="2019-10" db="EMBL/GenBank/DDBJ databases">
        <title>Roseburia spp. ameliorate alcoholic fatty liver via restoration of gut barrier function.</title>
        <authorList>
            <person name="Seo B."/>
            <person name="Ko G."/>
        </authorList>
    </citation>
    <scope>NUCLEOTIDE SEQUENCE [LARGE SCALE GENOMIC DNA]</scope>
    <source>
        <strain evidence="8 16">SNUG30017</strain>
    </source>
</reference>
<dbReference type="STRING" id="166486.ERS852572_01502"/>
<sequence>MSKKMIAIMKKEFARFFGDKRLVFTTILMPGLMIYILYTLLGQGIMKQFAASKDYVYQIYTVDLPEAFSYLKTESDLEVTEITVEKESDVLEKIEAEEADLLMVFQSDFDAAVAAYDPLDTTQAAPDINMYYNSVSTESSTIYNQMYQVFDDYESSLANKFDINAEEGVKYDVATEKDTSAQLFSMLLPMLLMSFLFSGCMAVAPESIVGEKERGTIATLLVTPMKRSELAVGKVLSLSVIGLLGGVSSFIGTMLALPNLMGGAALEDDSMTGAMSAAVYSGTDYVLLLFVILSTVLVIIGAISLMSGLAKSVKEAGTMVSPLMIVVMLIGVSTMFGDGAPKEVYWYLIPFYNSVQCMNGIFSFDLVPVNFVVTIVANLLYALVMTAGLAKIFDSEKIMYS</sequence>
<feature type="transmembrane region" description="Helical" evidence="5">
    <location>
        <begin position="21"/>
        <end position="41"/>
    </location>
</feature>
<dbReference type="Proteomes" id="UP000283513">
    <property type="component" value="Unassembled WGS sequence"/>
</dbReference>
<dbReference type="GO" id="GO:0016020">
    <property type="term" value="C:membrane"/>
    <property type="evidence" value="ECO:0007669"/>
    <property type="project" value="UniProtKB-SubCell"/>
</dbReference>
<proteinExistence type="predicted"/>
<keyword evidence="2 5" id="KW-0812">Transmembrane</keyword>
<feature type="transmembrane region" description="Helical" evidence="5">
    <location>
        <begin position="183"/>
        <end position="204"/>
    </location>
</feature>
<name>A0A173TIX2_9FIRM</name>
<evidence type="ECO:0000313" key="11">
    <source>
        <dbReference type="EMBL" id="RHG29177.1"/>
    </source>
</evidence>
<evidence type="ECO:0000256" key="1">
    <source>
        <dbReference type="ARBA" id="ARBA00004141"/>
    </source>
</evidence>
<dbReference type="PANTHER" id="PTHR43471">
    <property type="entry name" value="ABC TRANSPORTER PERMEASE"/>
    <property type="match status" value="1"/>
</dbReference>
<dbReference type="Proteomes" id="UP000284051">
    <property type="component" value="Unassembled WGS sequence"/>
</dbReference>
<dbReference type="Proteomes" id="UP000479531">
    <property type="component" value="Unassembled WGS sequence"/>
</dbReference>
<feature type="transmembrane region" description="Helical" evidence="5">
    <location>
        <begin position="318"/>
        <end position="337"/>
    </location>
</feature>
<evidence type="ECO:0000256" key="4">
    <source>
        <dbReference type="ARBA" id="ARBA00023136"/>
    </source>
</evidence>
<evidence type="ECO:0000313" key="8">
    <source>
        <dbReference type="EMBL" id="MVQ45847.1"/>
    </source>
</evidence>
<evidence type="ECO:0000256" key="3">
    <source>
        <dbReference type="ARBA" id="ARBA00022989"/>
    </source>
</evidence>
<dbReference type="GO" id="GO:0140359">
    <property type="term" value="F:ABC-type transporter activity"/>
    <property type="evidence" value="ECO:0007669"/>
    <property type="project" value="InterPro"/>
</dbReference>
<keyword evidence="3 5" id="KW-1133">Transmembrane helix</keyword>
<evidence type="ECO:0000313" key="14">
    <source>
        <dbReference type="Proteomes" id="UP000284051"/>
    </source>
</evidence>
<dbReference type="Pfam" id="PF12698">
    <property type="entry name" value="ABC2_membrane_3"/>
    <property type="match status" value="1"/>
</dbReference>
<dbReference type="Proteomes" id="UP000095350">
    <property type="component" value="Unassembled WGS sequence"/>
</dbReference>